<name>A0A0A8Z647_ARUDO</name>
<reference evidence="1" key="2">
    <citation type="journal article" date="2015" name="Data Brief">
        <title>Shoot transcriptome of the giant reed, Arundo donax.</title>
        <authorList>
            <person name="Barrero R.A."/>
            <person name="Guerrero F.D."/>
            <person name="Moolhuijzen P."/>
            <person name="Goolsby J.A."/>
            <person name="Tidwell J."/>
            <person name="Bellgard S.E."/>
            <person name="Bellgard M.I."/>
        </authorList>
    </citation>
    <scope>NUCLEOTIDE SEQUENCE</scope>
    <source>
        <tissue evidence="1">Shoot tissue taken approximately 20 cm above the soil surface</tissue>
    </source>
</reference>
<proteinExistence type="predicted"/>
<dbReference type="EMBL" id="GBRH01267563">
    <property type="protein sequence ID" value="JAD30332.1"/>
    <property type="molecule type" value="Transcribed_RNA"/>
</dbReference>
<protein>
    <submittedName>
        <fullName evidence="1">Uncharacterized protein</fullName>
    </submittedName>
</protein>
<dbReference type="AlphaFoldDB" id="A0A0A8Z647"/>
<organism evidence="1">
    <name type="scientific">Arundo donax</name>
    <name type="common">Giant reed</name>
    <name type="synonym">Donax arundinaceus</name>
    <dbReference type="NCBI Taxonomy" id="35708"/>
    <lineage>
        <taxon>Eukaryota</taxon>
        <taxon>Viridiplantae</taxon>
        <taxon>Streptophyta</taxon>
        <taxon>Embryophyta</taxon>
        <taxon>Tracheophyta</taxon>
        <taxon>Spermatophyta</taxon>
        <taxon>Magnoliopsida</taxon>
        <taxon>Liliopsida</taxon>
        <taxon>Poales</taxon>
        <taxon>Poaceae</taxon>
        <taxon>PACMAD clade</taxon>
        <taxon>Arundinoideae</taxon>
        <taxon>Arundineae</taxon>
        <taxon>Arundo</taxon>
    </lineage>
</organism>
<accession>A0A0A8Z647</accession>
<reference evidence="1" key="1">
    <citation type="submission" date="2014-09" db="EMBL/GenBank/DDBJ databases">
        <authorList>
            <person name="Magalhaes I.L.F."/>
            <person name="Oliveira U."/>
            <person name="Santos F.R."/>
            <person name="Vidigal T.H.D.A."/>
            <person name="Brescovit A.D."/>
            <person name="Santos A.J."/>
        </authorList>
    </citation>
    <scope>NUCLEOTIDE SEQUENCE</scope>
    <source>
        <tissue evidence="1">Shoot tissue taken approximately 20 cm above the soil surface</tissue>
    </source>
</reference>
<evidence type="ECO:0000313" key="1">
    <source>
        <dbReference type="EMBL" id="JAD30332.1"/>
    </source>
</evidence>
<sequence length="44" mass="5088">MCASIRTCDQWTCSCRLSNPSQEGPSASCTSPWINYWYTLWHTD</sequence>